<evidence type="ECO:0000313" key="1">
    <source>
        <dbReference type="EMBL" id="KAF7804632.1"/>
    </source>
</evidence>
<evidence type="ECO:0000313" key="2">
    <source>
        <dbReference type="Proteomes" id="UP000634136"/>
    </source>
</evidence>
<dbReference type="GO" id="GO:0006465">
    <property type="term" value="P:signal peptide processing"/>
    <property type="evidence" value="ECO:0007669"/>
    <property type="project" value="InterPro"/>
</dbReference>
<dbReference type="EMBL" id="JAAIUW010000013">
    <property type="protein sequence ID" value="KAF7804632.1"/>
    <property type="molecule type" value="Genomic_DNA"/>
</dbReference>
<dbReference type="SUPFAM" id="SSF51306">
    <property type="entry name" value="LexA/Signal peptidase"/>
    <property type="match status" value="1"/>
</dbReference>
<dbReference type="OrthoDB" id="308440at2759"/>
<keyword evidence="2" id="KW-1185">Reference proteome</keyword>
<protein>
    <submittedName>
        <fullName evidence="1">Mitochondrial inner membrane protease subunit 2-like</fullName>
    </submittedName>
</protein>
<dbReference type="InterPro" id="IPR036286">
    <property type="entry name" value="LexA/Signal_pep-like_sf"/>
</dbReference>
<reference evidence="1" key="1">
    <citation type="submission" date="2020-09" db="EMBL/GenBank/DDBJ databases">
        <title>Genome-Enabled Discovery of Anthraquinone Biosynthesis in Senna tora.</title>
        <authorList>
            <person name="Kang S.-H."/>
            <person name="Pandey R.P."/>
            <person name="Lee C.-M."/>
            <person name="Sim J.-S."/>
            <person name="Jeong J.-T."/>
            <person name="Choi B.-S."/>
            <person name="Jung M."/>
            <person name="Ginzburg D."/>
            <person name="Zhao K."/>
            <person name="Won S.Y."/>
            <person name="Oh T.-J."/>
            <person name="Yu Y."/>
            <person name="Kim N.-H."/>
            <person name="Lee O.R."/>
            <person name="Lee T.-H."/>
            <person name="Bashyal P."/>
            <person name="Kim T.-S."/>
            <person name="Lee W.-H."/>
            <person name="Kawkins C."/>
            <person name="Kim C.-K."/>
            <person name="Kim J.S."/>
            <person name="Ahn B.O."/>
            <person name="Rhee S.Y."/>
            <person name="Sohng J.K."/>
        </authorList>
    </citation>
    <scope>NUCLEOTIDE SEQUENCE</scope>
    <source>
        <tissue evidence="1">Leaf</tissue>
    </source>
</reference>
<organism evidence="1 2">
    <name type="scientific">Senna tora</name>
    <dbReference type="NCBI Taxonomy" id="362788"/>
    <lineage>
        <taxon>Eukaryota</taxon>
        <taxon>Viridiplantae</taxon>
        <taxon>Streptophyta</taxon>
        <taxon>Embryophyta</taxon>
        <taxon>Tracheophyta</taxon>
        <taxon>Spermatophyta</taxon>
        <taxon>Magnoliopsida</taxon>
        <taxon>eudicotyledons</taxon>
        <taxon>Gunneridae</taxon>
        <taxon>Pentapetalae</taxon>
        <taxon>rosids</taxon>
        <taxon>fabids</taxon>
        <taxon>Fabales</taxon>
        <taxon>Fabaceae</taxon>
        <taxon>Caesalpinioideae</taxon>
        <taxon>Cassia clade</taxon>
        <taxon>Senna</taxon>
    </lineage>
</organism>
<keyword evidence="1" id="KW-0378">Hydrolase</keyword>
<gene>
    <name evidence="1" type="ORF">G2W53_043743</name>
</gene>
<dbReference type="Gene3D" id="2.10.109.10">
    <property type="entry name" value="Umud Fragment, subunit A"/>
    <property type="match status" value="1"/>
</dbReference>
<accession>A0A834SPE3</accession>
<keyword evidence="1" id="KW-0645">Protease</keyword>
<dbReference type="GO" id="GO:0004252">
    <property type="term" value="F:serine-type endopeptidase activity"/>
    <property type="evidence" value="ECO:0007669"/>
    <property type="project" value="InterPro"/>
</dbReference>
<name>A0A834SPE3_9FABA</name>
<dbReference type="PANTHER" id="PTHR47040">
    <property type="entry name" value="OSJNBA0068L06.9 PROTEIN"/>
    <property type="match status" value="1"/>
</dbReference>
<dbReference type="Proteomes" id="UP000634136">
    <property type="component" value="Unassembled WGS sequence"/>
</dbReference>
<comment type="caution">
    <text evidence="1">The sequence shown here is derived from an EMBL/GenBank/DDBJ whole genome shotgun (WGS) entry which is preliminary data.</text>
</comment>
<dbReference type="AlphaFoldDB" id="A0A834SPE3"/>
<dbReference type="InterPro" id="IPR019533">
    <property type="entry name" value="Peptidase_S26"/>
</dbReference>
<proteinExistence type="predicted"/>
<dbReference type="InterPro" id="IPR053307">
    <property type="entry name" value="Mitochondrial_IM_protease"/>
</dbReference>
<dbReference type="CDD" id="cd06530">
    <property type="entry name" value="S26_SPase_I"/>
    <property type="match status" value="1"/>
</dbReference>
<dbReference type="PANTHER" id="PTHR47040:SF1">
    <property type="entry name" value="MITOCHONDRIAL ATP-INDEPENDENT INNER MEMBRANE PROTEASE SUBUNIT 2"/>
    <property type="match status" value="1"/>
</dbReference>
<sequence length="203" mass="22703">MASLSARFRYLFHKLDYSTALTFKSHQQSRIAGINIASTLWKNFLGKLTYLHCNEGEEMAPTITGNGVTLVRKLPLVDPMRVSVGDVVVFNDPENKGRFLIRRLAAMEGNEMVSSDENDEPFTLEKNECWVTADNESMDPKEANDSRVFGPIKMTNIVGRVIYSMQTVVDHGPVLNSDISQQTDSSVLAVELDVDEMARNLKS</sequence>